<evidence type="ECO:0000256" key="5">
    <source>
        <dbReference type="ARBA" id="ARBA00022884"/>
    </source>
</evidence>
<protein>
    <submittedName>
        <fullName evidence="14">Nucleocapsid protein</fullName>
    </submittedName>
</protein>
<evidence type="ECO:0000256" key="1">
    <source>
        <dbReference type="ARBA" id="ARBA00004340"/>
    </source>
</evidence>
<keyword evidence="3" id="KW-0013">ADP-ribosylation</keyword>
<feature type="region of interest" description="Disordered" evidence="11">
    <location>
        <begin position="292"/>
        <end position="357"/>
    </location>
</feature>
<keyword evidence="9 10" id="KW-0687">Ribonucleoprotein</keyword>
<proteinExistence type="predicted"/>
<keyword evidence="7 10" id="KW-0543">Viral nucleoprotein</keyword>
<dbReference type="CDD" id="cd21595">
    <property type="entry name" value="CoV_N-CTD"/>
    <property type="match status" value="1"/>
</dbReference>
<dbReference type="InterPro" id="IPR044344">
    <property type="entry name" value="N_prot_C_CoV"/>
</dbReference>
<dbReference type="InterPro" id="IPR044345">
    <property type="entry name" value="N_prot_N_CoV"/>
</dbReference>
<sequence>MATPTVPVADASWFQVLKAQNKKNTTPQFRGDGVPINTSLDHKQAHGYWLRFNRQKPGGAQLPPSFAFYYTGTGPRGNLKYGEFSPADPKDNPRVTWVKVKGADTSVKPKVAKRNPQNPKHALLPLRFPQGDGPAPGFRVDPFQPQRGRTMERTAGGPRSQSLNPVQQPAQSRRRDASAPGTIRRKTHTHAIPKRTLQKGKTISAVFGKRNPSGPNVGSLDTEKTGMADGRIMALARQVPGVQEMLFAGHLTHQFQAEALTLTFTYSITLKSDSPDYERVKEALNTVVNQTYEPPIKQKQDKPQQVQKTQKKQKSSEPKDKKPMASSDTKPGEPSQEGDSQKLTWSTSLDDEMQSFS</sequence>
<dbReference type="CDD" id="cd21554">
    <property type="entry name" value="CoV_N-NTD"/>
    <property type="match status" value="1"/>
</dbReference>
<dbReference type="InterPro" id="IPR037195">
    <property type="entry name" value="Nucleocapsid_N"/>
</dbReference>
<evidence type="ECO:0000313" key="14">
    <source>
        <dbReference type="EMBL" id="XDG24499.1"/>
    </source>
</evidence>
<comment type="subcellular location">
    <subcellularLocation>
        <location evidence="1">Host cell</location>
    </subcellularLocation>
</comment>
<keyword evidence="5 10" id="KW-0694">RNA-binding</keyword>
<evidence type="ECO:0000256" key="11">
    <source>
        <dbReference type="SAM" id="MobiDB-lite"/>
    </source>
</evidence>
<feature type="compositionally biased region" description="Basic residues" evidence="11">
    <location>
        <begin position="183"/>
        <end position="198"/>
    </location>
</feature>
<accession>A0AB39AFL8</accession>
<evidence type="ECO:0000256" key="7">
    <source>
        <dbReference type="ARBA" id="ARBA00023086"/>
    </source>
</evidence>
<dbReference type="SUPFAM" id="SSF110304">
    <property type="entry name" value="Coronavirus RNA-binding domain"/>
    <property type="match status" value="1"/>
</dbReference>
<dbReference type="GO" id="GO:0019013">
    <property type="term" value="C:viral nucleocapsid"/>
    <property type="evidence" value="ECO:0007669"/>
    <property type="project" value="UniProtKB-UniRule"/>
</dbReference>
<dbReference type="GO" id="GO:1990904">
    <property type="term" value="C:ribonucleoprotein complex"/>
    <property type="evidence" value="ECO:0007669"/>
    <property type="project" value="UniProtKB-KW"/>
</dbReference>
<evidence type="ECO:0000256" key="2">
    <source>
        <dbReference type="ARBA" id="ARBA00022553"/>
    </source>
</evidence>
<name>A0AB39AFL8_9NIDO</name>
<evidence type="ECO:0000259" key="13">
    <source>
        <dbReference type="PROSITE" id="PS51929"/>
    </source>
</evidence>
<dbReference type="GO" id="GO:0043657">
    <property type="term" value="C:host cell"/>
    <property type="evidence" value="ECO:0007669"/>
    <property type="project" value="UniProtKB-SubCell"/>
</dbReference>
<dbReference type="InterPro" id="IPR037179">
    <property type="entry name" value="Nucleocapsid_C"/>
</dbReference>
<feature type="domain" description="CoV N CTD" evidence="13">
    <location>
        <begin position="179"/>
        <end position="295"/>
    </location>
</feature>
<evidence type="ECO:0000256" key="4">
    <source>
        <dbReference type="ARBA" id="ARBA00022844"/>
    </source>
</evidence>
<evidence type="ECO:0000259" key="12">
    <source>
        <dbReference type="PROSITE" id="PS51928"/>
    </source>
</evidence>
<organism evidence="14">
    <name type="scientific">Bird deltacoronavirus PluvialisCN24</name>
    <dbReference type="NCBI Taxonomy" id="3237955"/>
    <lineage>
        <taxon>Viruses</taxon>
        <taxon>Riboviria</taxon>
        <taxon>Orthornavirae</taxon>
        <taxon>Pisuviricota</taxon>
        <taxon>Pisoniviricetes</taxon>
        <taxon>Nidovirales</taxon>
        <taxon>Cornidovirineae</taxon>
        <taxon>Coronaviridae</taxon>
        <taxon>Orthocoronavirinae</taxon>
        <taxon>Deltacoronavirus</taxon>
    </lineage>
</organism>
<dbReference type="Pfam" id="PF00937">
    <property type="entry name" value="CoV_nucleocap"/>
    <property type="match status" value="1"/>
</dbReference>
<dbReference type="InterPro" id="IPR001218">
    <property type="entry name" value="Nucleocap_CoV"/>
</dbReference>
<evidence type="ECO:0000256" key="3">
    <source>
        <dbReference type="ARBA" id="ARBA00022765"/>
    </source>
</evidence>
<reference evidence="14" key="1">
    <citation type="submission" date="2024-05" db="EMBL/GenBank/DDBJ databases">
        <title>Avian Migration-Mediated Cross-Species Transmission and Recombination Shaping the Diversity of Gammacoronaviruses and Deltacoronaviruses.</title>
        <authorList>
            <person name="Han Y."/>
            <person name="Xu P."/>
            <person name="Xu Y."/>
            <person name="Wang Y."/>
            <person name="Hu J."/>
            <person name="Ma M."/>
            <person name="Li Z."/>
            <person name="Bo S."/>
            <person name="Zhao C."/>
            <person name="Ji L."/>
            <person name="Yuan Y."/>
            <person name="Zhao W."/>
            <person name="Wang J."/>
            <person name="Jin Q."/>
            <person name="Wu Z."/>
            <person name="He G."/>
        </authorList>
    </citation>
    <scope>NUCLEOTIDE SEQUENCE</scope>
    <source>
        <strain evidence="14">AvPs-DeltaCoV/SH21-SH91</strain>
    </source>
</reference>
<feature type="compositionally biased region" description="Polar residues" evidence="11">
    <location>
        <begin position="337"/>
        <end position="348"/>
    </location>
</feature>
<dbReference type="GO" id="GO:0003723">
    <property type="term" value="F:RNA binding"/>
    <property type="evidence" value="ECO:0007669"/>
    <property type="project" value="UniProtKB-UniRule"/>
</dbReference>
<keyword evidence="8" id="KW-0804">Transcription</keyword>
<keyword evidence="6" id="KW-0805">Transcription regulation</keyword>
<feature type="compositionally biased region" description="Polar residues" evidence="11">
    <location>
        <begin position="159"/>
        <end position="171"/>
    </location>
</feature>
<evidence type="ECO:0000256" key="9">
    <source>
        <dbReference type="ARBA" id="ARBA00023274"/>
    </source>
</evidence>
<evidence type="ECO:0000256" key="8">
    <source>
        <dbReference type="ARBA" id="ARBA00023163"/>
    </source>
</evidence>
<keyword evidence="2" id="KW-0597">Phosphoprotein</keyword>
<dbReference type="EMBL" id="PP845477">
    <property type="protein sequence ID" value="XDG24499.1"/>
    <property type="molecule type" value="Genomic_RNA"/>
</dbReference>
<feature type="domain" description="CoV N NTD" evidence="12">
    <location>
        <begin position="9"/>
        <end position="141"/>
    </location>
</feature>
<dbReference type="PROSITE" id="PS51928">
    <property type="entry name" value="COV_N_NTD"/>
    <property type="match status" value="1"/>
</dbReference>
<evidence type="ECO:0000256" key="10">
    <source>
        <dbReference type="PROSITE-ProRule" id="PRU01276"/>
    </source>
</evidence>
<dbReference type="PROSITE" id="PS51929">
    <property type="entry name" value="COV_N_CTD"/>
    <property type="match status" value="1"/>
</dbReference>
<feature type="compositionally biased region" description="Basic and acidic residues" evidence="11">
    <location>
        <begin position="314"/>
        <end position="323"/>
    </location>
</feature>
<keyword evidence="4 10" id="KW-0946">Virion</keyword>
<evidence type="ECO:0000256" key="6">
    <source>
        <dbReference type="ARBA" id="ARBA00023015"/>
    </source>
</evidence>
<dbReference type="SUPFAM" id="SSF103068">
    <property type="entry name" value="Nucleocapsid protein dimerization domain"/>
    <property type="match status" value="1"/>
</dbReference>
<feature type="region of interest" description="Disordered" evidence="11">
    <location>
        <begin position="109"/>
        <end position="201"/>
    </location>
</feature>